<feature type="transmembrane region" description="Helical" evidence="6">
    <location>
        <begin position="299"/>
        <end position="325"/>
    </location>
</feature>
<evidence type="ECO:0008006" key="9">
    <source>
        <dbReference type="Google" id="ProtNLM"/>
    </source>
</evidence>
<evidence type="ECO:0000256" key="5">
    <source>
        <dbReference type="ARBA" id="ARBA00038268"/>
    </source>
</evidence>
<feature type="transmembrane region" description="Helical" evidence="6">
    <location>
        <begin position="117"/>
        <end position="141"/>
    </location>
</feature>
<evidence type="ECO:0000256" key="6">
    <source>
        <dbReference type="SAM" id="Phobius"/>
    </source>
</evidence>
<comment type="similarity">
    <text evidence="5">Belongs to the membrane-bound acyltransferase family. HHAT subfamily.</text>
</comment>
<feature type="transmembrane region" description="Helical" evidence="6">
    <location>
        <begin position="190"/>
        <end position="212"/>
    </location>
</feature>
<dbReference type="AlphaFoldDB" id="A0AAN8WWT7"/>
<organism evidence="7 8">
    <name type="scientific">Halocaridina rubra</name>
    <name type="common">Hawaiian red shrimp</name>
    <dbReference type="NCBI Taxonomy" id="373956"/>
    <lineage>
        <taxon>Eukaryota</taxon>
        <taxon>Metazoa</taxon>
        <taxon>Ecdysozoa</taxon>
        <taxon>Arthropoda</taxon>
        <taxon>Crustacea</taxon>
        <taxon>Multicrustacea</taxon>
        <taxon>Malacostraca</taxon>
        <taxon>Eumalacostraca</taxon>
        <taxon>Eucarida</taxon>
        <taxon>Decapoda</taxon>
        <taxon>Pleocyemata</taxon>
        <taxon>Caridea</taxon>
        <taxon>Atyoidea</taxon>
        <taxon>Atyidae</taxon>
        <taxon>Halocaridina</taxon>
    </lineage>
</organism>
<dbReference type="Pfam" id="PF03062">
    <property type="entry name" value="MBOAT"/>
    <property type="match status" value="1"/>
</dbReference>
<keyword evidence="2 6" id="KW-0812">Transmembrane</keyword>
<evidence type="ECO:0000313" key="8">
    <source>
        <dbReference type="Proteomes" id="UP001381693"/>
    </source>
</evidence>
<feature type="non-terminal residue" evidence="7">
    <location>
        <position position="1"/>
    </location>
</feature>
<keyword evidence="4 6" id="KW-0472">Membrane</keyword>
<dbReference type="GO" id="GO:0005783">
    <property type="term" value="C:endoplasmic reticulum"/>
    <property type="evidence" value="ECO:0007669"/>
    <property type="project" value="TreeGrafter"/>
</dbReference>
<dbReference type="PANTHER" id="PTHR13285:SF18">
    <property type="entry name" value="PROTEIN-CYSTEINE N-PALMITOYLTRANSFERASE RASP"/>
    <property type="match status" value="1"/>
</dbReference>
<evidence type="ECO:0000256" key="3">
    <source>
        <dbReference type="ARBA" id="ARBA00022989"/>
    </source>
</evidence>
<feature type="transmembrane region" description="Helical" evidence="6">
    <location>
        <begin position="561"/>
        <end position="578"/>
    </location>
</feature>
<dbReference type="EMBL" id="JAXCGZ010017752">
    <property type="protein sequence ID" value="KAK7067760.1"/>
    <property type="molecule type" value="Genomic_DNA"/>
</dbReference>
<feature type="transmembrane region" description="Helical" evidence="6">
    <location>
        <begin position="346"/>
        <end position="364"/>
    </location>
</feature>
<feature type="transmembrane region" description="Helical" evidence="6">
    <location>
        <begin position="256"/>
        <end position="279"/>
    </location>
</feature>
<reference evidence="7 8" key="1">
    <citation type="submission" date="2023-11" db="EMBL/GenBank/DDBJ databases">
        <title>Halocaridina rubra genome assembly.</title>
        <authorList>
            <person name="Smith C."/>
        </authorList>
    </citation>
    <scope>NUCLEOTIDE SEQUENCE [LARGE SCALE GENOMIC DNA]</scope>
    <source>
        <strain evidence="7">EP-1</strain>
        <tissue evidence="7">Whole</tissue>
    </source>
</reference>
<evidence type="ECO:0000256" key="4">
    <source>
        <dbReference type="ARBA" id="ARBA00023136"/>
    </source>
</evidence>
<feature type="transmembrane region" description="Helical" evidence="6">
    <location>
        <begin position="485"/>
        <end position="506"/>
    </location>
</feature>
<dbReference type="PANTHER" id="PTHR13285">
    <property type="entry name" value="ACYLTRANSFERASE"/>
    <property type="match status" value="1"/>
</dbReference>
<proteinExistence type="inferred from homology"/>
<dbReference type="GO" id="GO:0016020">
    <property type="term" value="C:membrane"/>
    <property type="evidence" value="ECO:0007669"/>
    <property type="project" value="UniProtKB-SubCell"/>
</dbReference>
<feature type="transmembrane region" description="Helical" evidence="6">
    <location>
        <begin position="62"/>
        <end position="83"/>
    </location>
</feature>
<keyword evidence="3 6" id="KW-1133">Transmembrane helix</keyword>
<gene>
    <name evidence="7" type="ORF">SK128_022099</name>
</gene>
<dbReference type="GO" id="GO:0016409">
    <property type="term" value="F:palmitoyltransferase activity"/>
    <property type="evidence" value="ECO:0007669"/>
    <property type="project" value="TreeGrafter"/>
</dbReference>
<comment type="caution">
    <text evidence="7">The sequence shown here is derived from an EMBL/GenBank/DDBJ whole genome shotgun (WGS) entry which is preliminary data.</text>
</comment>
<feature type="transmembrane region" description="Helical" evidence="6">
    <location>
        <begin position="153"/>
        <end position="183"/>
    </location>
</feature>
<protein>
    <recommendedName>
        <fullName evidence="9">Protein-cysteine N-palmitoyltransferase Rasp</fullName>
    </recommendedName>
</protein>
<evidence type="ECO:0000256" key="2">
    <source>
        <dbReference type="ARBA" id="ARBA00022692"/>
    </source>
</evidence>
<accession>A0AAN8WWT7</accession>
<feature type="transmembrane region" description="Helical" evidence="6">
    <location>
        <begin position="518"/>
        <end position="540"/>
    </location>
</feature>
<evidence type="ECO:0000256" key="1">
    <source>
        <dbReference type="ARBA" id="ARBA00004141"/>
    </source>
</evidence>
<name>A0AAN8WWT7_HALRR</name>
<dbReference type="InterPro" id="IPR004299">
    <property type="entry name" value="MBOAT_fam"/>
</dbReference>
<comment type="subcellular location">
    <subcellularLocation>
        <location evidence="1">Membrane</location>
        <topology evidence="1">Multi-pass membrane protein</topology>
    </subcellularLocation>
</comment>
<dbReference type="InterPro" id="IPR051085">
    <property type="entry name" value="MB_O-acyltransferase"/>
</dbReference>
<evidence type="ECO:0000313" key="7">
    <source>
        <dbReference type="EMBL" id="KAK7067760.1"/>
    </source>
</evidence>
<sequence length="581" mass="68114">AKYYKSDTEVNDGSLAENKELDQAFILSKCTMMHDSKFEYHEQLDRQKWQHNGRSNTLFPTISWFELLFYFLSFWGGTAYSLFRFYRTSQRWGQYLDLTPMDDSWFGTRQDLSDVEWFVWPPILLGCAPWAVLHVILAQIIRRYYPQHLCRFYIVFSVFMMIPIIGRVGTTLCFVVPSLMFIVLLTRLKLIIWLTWCLILITFNTPFFTTYLEMWVEGIPDGDYKVSVVVAWIILRSLSFCLEVCDTDPEGQLNPLALLTTLLGYCLYLPCLLTGPYMPFTDFQAGLLEPYRVWTLKRVVGIVLQISRFVFWMNVTHLVLFHFYAHSLHSMPELVKKMTSWSMAGFVYFLAAFLQLKYVVLYGLPSVFARAEGFDPPRHPKCTLMTYRFSDVWRYFDHGLYRFMLKHIYIPWVGSNNSLVKQLQGTALVFTFVYVWHGVSSQVFWWATINFFGVVGEKFGDRLSQSEAYSEWTHRWCPGRWQRRLHGLAAVTLYVPSLTALTIFLSGLDNAIVISKRIFITGFPDCTLATFFFMFCLGQCSMELQNWRIKQKLKDDSKMRMASYKFCNFMSLAITYVAQVH</sequence>
<keyword evidence="8" id="KW-1185">Reference proteome</keyword>
<dbReference type="Proteomes" id="UP001381693">
    <property type="component" value="Unassembled WGS sequence"/>
</dbReference>